<evidence type="ECO:0000313" key="2">
    <source>
        <dbReference type="Proteomes" id="UP001153954"/>
    </source>
</evidence>
<evidence type="ECO:0000313" key="1">
    <source>
        <dbReference type="EMBL" id="CAH2093830.1"/>
    </source>
</evidence>
<accession>A0AAU9UAI9</accession>
<dbReference type="Proteomes" id="UP001153954">
    <property type="component" value="Unassembled WGS sequence"/>
</dbReference>
<keyword evidence="2" id="KW-1185">Reference proteome</keyword>
<organism evidence="1 2">
    <name type="scientific">Euphydryas editha</name>
    <name type="common">Edith's checkerspot</name>
    <dbReference type="NCBI Taxonomy" id="104508"/>
    <lineage>
        <taxon>Eukaryota</taxon>
        <taxon>Metazoa</taxon>
        <taxon>Ecdysozoa</taxon>
        <taxon>Arthropoda</taxon>
        <taxon>Hexapoda</taxon>
        <taxon>Insecta</taxon>
        <taxon>Pterygota</taxon>
        <taxon>Neoptera</taxon>
        <taxon>Endopterygota</taxon>
        <taxon>Lepidoptera</taxon>
        <taxon>Glossata</taxon>
        <taxon>Ditrysia</taxon>
        <taxon>Papilionoidea</taxon>
        <taxon>Nymphalidae</taxon>
        <taxon>Nymphalinae</taxon>
        <taxon>Euphydryas</taxon>
    </lineage>
</organism>
<sequence>MKRHTSLQEFHMDSKASVQWSLFGDLFEETEGFVFVIQDQKIVDMWSVEYVEIIPIVISATGLISVSLAYNLKQLRISDGSLVARMQRAVLLNSAMIVCRFLRPLFNSIIIMQENI</sequence>
<protein>
    <submittedName>
        <fullName evidence="1">Uncharacterized protein</fullName>
    </submittedName>
</protein>
<reference evidence="1" key="1">
    <citation type="submission" date="2022-03" db="EMBL/GenBank/DDBJ databases">
        <authorList>
            <person name="Tunstrom K."/>
        </authorList>
    </citation>
    <scope>NUCLEOTIDE SEQUENCE</scope>
</reference>
<dbReference type="AlphaFoldDB" id="A0AAU9UAI9"/>
<comment type="caution">
    <text evidence="1">The sequence shown here is derived from an EMBL/GenBank/DDBJ whole genome shotgun (WGS) entry which is preliminary data.</text>
</comment>
<proteinExistence type="predicted"/>
<dbReference type="EMBL" id="CAKOGL010000013">
    <property type="protein sequence ID" value="CAH2093830.1"/>
    <property type="molecule type" value="Genomic_DNA"/>
</dbReference>
<gene>
    <name evidence="1" type="ORF">EEDITHA_LOCUS9457</name>
</gene>
<name>A0AAU9UAI9_EUPED</name>